<protein>
    <submittedName>
        <fullName evidence="1">Uncharacterized protein</fullName>
    </submittedName>
</protein>
<organism evidence="1 2">
    <name type="scientific">Candidatus Nomurabacteria bacterium CG1_02_43_90</name>
    <dbReference type="NCBI Taxonomy" id="1805281"/>
    <lineage>
        <taxon>Bacteria</taxon>
        <taxon>Candidatus Nomuraibacteriota</taxon>
    </lineage>
</organism>
<dbReference type="Proteomes" id="UP000181992">
    <property type="component" value="Unassembled WGS sequence"/>
</dbReference>
<gene>
    <name evidence="1" type="ORF">AUJ77_03120</name>
</gene>
<evidence type="ECO:0000313" key="1">
    <source>
        <dbReference type="EMBL" id="OIO30413.1"/>
    </source>
</evidence>
<evidence type="ECO:0000313" key="2">
    <source>
        <dbReference type="Proteomes" id="UP000181992"/>
    </source>
</evidence>
<dbReference type="Pfam" id="PF09136">
    <property type="entry name" value="Glucodextran_B"/>
    <property type="match status" value="1"/>
</dbReference>
<proteinExistence type="predicted"/>
<name>A0A1J4V6I4_9BACT</name>
<dbReference type="InterPro" id="IPR013783">
    <property type="entry name" value="Ig-like_fold"/>
</dbReference>
<sequence length="109" mass="12151">MFALYGYFRGPRILFLSPESGFSTSTPVVLVEGKAIHIATLTINDAEEPTDLEGNFRSRLLLSEGYNIIKVAAKDHYNRTVEKTIEITLLPQVVATSSRQMGTTTVRKF</sequence>
<dbReference type="AlphaFoldDB" id="A0A1J4V6I4"/>
<reference evidence="1 2" key="1">
    <citation type="journal article" date="2016" name="Environ. Microbiol.">
        <title>Genomic resolution of a cold subsurface aquifer community provides metabolic insights for novel microbes adapted to high CO concentrations.</title>
        <authorList>
            <person name="Probst A.J."/>
            <person name="Castelle C.J."/>
            <person name="Singh A."/>
            <person name="Brown C.T."/>
            <person name="Anantharaman K."/>
            <person name="Sharon I."/>
            <person name="Hug L.A."/>
            <person name="Burstein D."/>
            <person name="Emerson J.B."/>
            <person name="Thomas B.C."/>
            <person name="Banfield J.F."/>
        </authorList>
    </citation>
    <scope>NUCLEOTIDE SEQUENCE [LARGE SCALE GENOMIC DNA]</scope>
    <source>
        <strain evidence="1">CG1_02_43_90</strain>
    </source>
</reference>
<accession>A0A1J4V6I4</accession>
<comment type="caution">
    <text evidence="1">The sequence shown here is derived from an EMBL/GenBank/DDBJ whole genome shotgun (WGS) entry which is preliminary data.</text>
</comment>
<dbReference type="EMBL" id="MNVN01000018">
    <property type="protein sequence ID" value="OIO30413.1"/>
    <property type="molecule type" value="Genomic_DNA"/>
</dbReference>
<dbReference type="Gene3D" id="2.60.40.10">
    <property type="entry name" value="Immunoglobulins"/>
    <property type="match status" value="1"/>
</dbReference>
<dbReference type="STRING" id="1805281.AUJ77_03120"/>